<evidence type="ECO:0000313" key="3">
    <source>
        <dbReference type="EMBL" id="HIT85564.1"/>
    </source>
</evidence>
<evidence type="ECO:0000259" key="2">
    <source>
        <dbReference type="Pfam" id="PF17727"/>
    </source>
</evidence>
<evidence type="ECO:0000259" key="1">
    <source>
        <dbReference type="Pfam" id="PF05848"/>
    </source>
</evidence>
<reference evidence="3" key="2">
    <citation type="journal article" date="2021" name="PeerJ">
        <title>Extensive microbial diversity within the chicken gut microbiome revealed by metagenomics and culture.</title>
        <authorList>
            <person name="Gilroy R."/>
            <person name="Ravi A."/>
            <person name="Getino M."/>
            <person name="Pursley I."/>
            <person name="Horton D.L."/>
            <person name="Alikhan N.F."/>
            <person name="Baker D."/>
            <person name="Gharbi K."/>
            <person name="Hall N."/>
            <person name="Watson M."/>
            <person name="Adriaenssens E.M."/>
            <person name="Foster-Nyarko E."/>
            <person name="Jarju S."/>
            <person name="Secka A."/>
            <person name="Antonio M."/>
            <person name="Oren A."/>
            <person name="Chaudhuri R.R."/>
            <person name="La Ragione R."/>
            <person name="Hildebrand F."/>
            <person name="Pallen M.J."/>
        </authorList>
    </citation>
    <scope>NUCLEOTIDE SEQUENCE</scope>
    <source>
        <strain evidence="3">CHK181-108</strain>
    </source>
</reference>
<protein>
    <submittedName>
        <fullName evidence="3">CtsR family transcriptional regulator</fullName>
    </submittedName>
</protein>
<accession>A0A9D1H4Z3</accession>
<dbReference type="InterPro" id="IPR041908">
    <property type="entry name" value="CtsR_C_sf"/>
</dbReference>
<dbReference type="Gene3D" id="1.10.1200.150">
    <property type="entry name" value="Transcriptional regulator CtsR, C-terminal domain"/>
    <property type="match status" value="1"/>
</dbReference>
<dbReference type="AlphaFoldDB" id="A0A9D1H4Z3"/>
<evidence type="ECO:0000313" key="4">
    <source>
        <dbReference type="Proteomes" id="UP000824165"/>
    </source>
</evidence>
<comment type="caution">
    <text evidence="3">The sequence shown here is derived from an EMBL/GenBank/DDBJ whole genome shotgun (WGS) entry which is preliminary data.</text>
</comment>
<feature type="domain" description="CtsR N-terminal HTH" evidence="1">
    <location>
        <begin position="10"/>
        <end position="78"/>
    </location>
</feature>
<dbReference type="Pfam" id="PF05848">
    <property type="entry name" value="CtsR"/>
    <property type="match status" value="1"/>
</dbReference>
<dbReference type="InterPro" id="IPR041473">
    <property type="entry name" value="CtsR_C"/>
</dbReference>
<dbReference type="Gene3D" id="3.30.56.130">
    <property type="entry name" value="Transcriptional regulator CtsR, winged HTH domain"/>
    <property type="match status" value="1"/>
</dbReference>
<organism evidence="3 4">
    <name type="scientific">Candidatus Ornithomonoglobus intestinigallinarum</name>
    <dbReference type="NCBI Taxonomy" id="2840894"/>
    <lineage>
        <taxon>Bacteria</taxon>
        <taxon>Bacillati</taxon>
        <taxon>Bacillota</taxon>
        <taxon>Clostridia</taxon>
        <taxon>Candidatus Ornithomonoglobus</taxon>
    </lineage>
</organism>
<sequence>MKEGDCKVGISDRIEAFINELLKDSGGCVELGRNELADIFSCVPSQINYVLSTRFCPERGYTVESRRGGGGYLRIRRTELSDPVRETINEIGSSLDYPRARAFVLNLLQSNAADEQTAALILSAVSDNALTVPQPFKDELRASIMKNMLSALNGGRG</sequence>
<dbReference type="EMBL" id="DVLU01000065">
    <property type="protein sequence ID" value="HIT85564.1"/>
    <property type="molecule type" value="Genomic_DNA"/>
</dbReference>
<reference evidence="3" key="1">
    <citation type="submission" date="2020-10" db="EMBL/GenBank/DDBJ databases">
        <authorList>
            <person name="Gilroy R."/>
        </authorList>
    </citation>
    <scope>NUCLEOTIDE SEQUENCE</scope>
    <source>
        <strain evidence="3">CHK181-108</strain>
    </source>
</reference>
<feature type="domain" description="CtsR C-terminal dimerization" evidence="2">
    <location>
        <begin position="87"/>
        <end position="149"/>
    </location>
</feature>
<name>A0A9D1H4Z3_9FIRM</name>
<gene>
    <name evidence="3" type="ORF">IAA60_06620</name>
</gene>
<proteinExistence type="predicted"/>
<dbReference type="InterPro" id="IPR040465">
    <property type="entry name" value="CtsR_N"/>
</dbReference>
<dbReference type="InterPro" id="IPR041902">
    <property type="entry name" value="CtsR_N_sf"/>
</dbReference>
<dbReference type="Pfam" id="PF17727">
    <property type="entry name" value="CtsR_C"/>
    <property type="match status" value="1"/>
</dbReference>
<dbReference type="Proteomes" id="UP000824165">
    <property type="component" value="Unassembled WGS sequence"/>
</dbReference>